<dbReference type="PANTHER" id="PTHR43433:SF5">
    <property type="entry name" value="AB HYDROLASE-1 DOMAIN-CONTAINING PROTEIN"/>
    <property type="match status" value="1"/>
</dbReference>
<dbReference type="PRINTS" id="PR00111">
    <property type="entry name" value="ABHYDROLASE"/>
</dbReference>
<dbReference type="InterPro" id="IPR029058">
    <property type="entry name" value="AB_hydrolase_fold"/>
</dbReference>
<protein>
    <recommendedName>
        <fullName evidence="1">AB hydrolase-1 domain-containing protein</fullName>
    </recommendedName>
</protein>
<evidence type="ECO:0000313" key="2">
    <source>
        <dbReference type="EMBL" id="KAK9819995.1"/>
    </source>
</evidence>
<gene>
    <name evidence="2" type="ORF">WJX72_004920</name>
</gene>
<dbReference type="Pfam" id="PF00561">
    <property type="entry name" value="Abhydrolase_1"/>
    <property type="match status" value="1"/>
</dbReference>
<dbReference type="SUPFAM" id="SSF53474">
    <property type="entry name" value="alpha/beta-Hydrolases"/>
    <property type="match status" value="1"/>
</dbReference>
<evidence type="ECO:0000259" key="1">
    <source>
        <dbReference type="Pfam" id="PF00561"/>
    </source>
</evidence>
<dbReference type="Proteomes" id="UP001489004">
    <property type="component" value="Unassembled WGS sequence"/>
</dbReference>
<dbReference type="InterPro" id="IPR050471">
    <property type="entry name" value="AB_hydrolase"/>
</dbReference>
<name>A0AAW1QEZ6_9CHLO</name>
<comment type="caution">
    <text evidence="2">The sequence shown here is derived from an EMBL/GenBank/DDBJ whole genome shotgun (WGS) entry which is preliminary data.</text>
</comment>
<evidence type="ECO:0000313" key="3">
    <source>
        <dbReference type="Proteomes" id="UP001489004"/>
    </source>
</evidence>
<dbReference type="PANTHER" id="PTHR43433">
    <property type="entry name" value="HYDROLASE, ALPHA/BETA FOLD FAMILY PROTEIN"/>
    <property type="match status" value="1"/>
</dbReference>
<keyword evidence="3" id="KW-1185">Reference proteome</keyword>
<accession>A0AAW1QEZ6</accession>
<dbReference type="Gene3D" id="3.40.50.1820">
    <property type="entry name" value="alpha/beta hydrolase"/>
    <property type="match status" value="1"/>
</dbReference>
<proteinExistence type="predicted"/>
<sequence length="337" mass="37783">MPYLSVGEDVHRADIYYEVHGDSGAPKEGAGQAEQPSIVMLMGFAATLDCWAPQLEELLKPHEVPDQPPARILLLDNRGVGRSSSPQPKKAYSTTLMAKDVIALLEHLRWEYVHLVGHSMGGMVACKLASLVPERVTSLIIISSTEGGWQSIPRSWKAIKYGFKALRAKTLEARAKVDLKFHFMKKTLREVDNRYGRTRKELLHEEYVETSKGAAVGQPPHGFQGQLHAVWHHSVSQQDLNNIRGGRFPVLVIHGRHDMLAMPYYAERLAHKLEAACVMLEGAHFLTRERGPEVNMLLKLVILHGSRIYANPTRYLDRVSPRQAAVEAQVVQLQVTQ</sequence>
<dbReference type="InterPro" id="IPR000073">
    <property type="entry name" value="AB_hydrolase_1"/>
</dbReference>
<dbReference type="EMBL" id="JALJOR010000003">
    <property type="protein sequence ID" value="KAK9819995.1"/>
    <property type="molecule type" value="Genomic_DNA"/>
</dbReference>
<dbReference type="AlphaFoldDB" id="A0AAW1QEZ6"/>
<organism evidence="2 3">
    <name type="scientific">[Myrmecia] bisecta</name>
    <dbReference type="NCBI Taxonomy" id="41462"/>
    <lineage>
        <taxon>Eukaryota</taxon>
        <taxon>Viridiplantae</taxon>
        <taxon>Chlorophyta</taxon>
        <taxon>core chlorophytes</taxon>
        <taxon>Trebouxiophyceae</taxon>
        <taxon>Trebouxiales</taxon>
        <taxon>Trebouxiaceae</taxon>
        <taxon>Myrmecia</taxon>
    </lineage>
</organism>
<reference evidence="2 3" key="1">
    <citation type="journal article" date="2024" name="Nat. Commun.">
        <title>Phylogenomics reveals the evolutionary origins of lichenization in chlorophyte algae.</title>
        <authorList>
            <person name="Puginier C."/>
            <person name="Libourel C."/>
            <person name="Otte J."/>
            <person name="Skaloud P."/>
            <person name="Haon M."/>
            <person name="Grisel S."/>
            <person name="Petersen M."/>
            <person name="Berrin J.G."/>
            <person name="Delaux P.M."/>
            <person name="Dal Grande F."/>
            <person name="Keller J."/>
        </authorList>
    </citation>
    <scope>NUCLEOTIDE SEQUENCE [LARGE SCALE GENOMIC DNA]</scope>
    <source>
        <strain evidence="2 3">SAG 2043</strain>
    </source>
</reference>
<feature type="domain" description="AB hydrolase-1" evidence="1">
    <location>
        <begin position="36"/>
        <end position="283"/>
    </location>
</feature>